<evidence type="ECO:0000259" key="5">
    <source>
        <dbReference type="PROSITE" id="PS50089"/>
    </source>
</evidence>
<gene>
    <name evidence="6" type="ORF">PAXRUDRAFT_398063</name>
</gene>
<dbReference type="Gene3D" id="3.30.40.10">
    <property type="entry name" value="Zinc/RING finger domain, C3HC4 (zinc finger)"/>
    <property type="match status" value="1"/>
</dbReference>
<keyword evidence="3" id="KW-0862">Zinc</keyword>
<keyword evidence="7" id="KW-1185">Reference proteome</keyword>
<dbReference type="InterPro" id="IPR017907">
    <property type="entry name" value="Znf_RING_CS"/>
</dbReference>
<dbReference type="PROSITE" id="PS50089">
    <property type="entry name" value="ZF_RING_2"/>
    <property type="match status" value="1"/>
</dbReference>
<dbReference type="InterPro" id="IPR001841">
    <property type="entry name" value="Znf_RING"/>
</dbReference>
<name>A0A0D0CP96_9AGAM</name>
<protein>
    <recommendedName>
        <fullName evidence="5">RING-type domain-containing protein</fullName>
    </recommendedName>
</protein>
<reference evidence="6 7" key="1">
    <citation type="submission" date="2014-04" db="EMBL/GenBank/DDBJ databases">
        <authorList>
            <consortium name="DOE Joint Genome Institute"/>
            <person name="Kuo A."/>
            <person name="Kohler A."/>
            <person name="Jargeat P."/>
            <person name="Nagy L.G."/>
            <person name="Floudas D."/>
            <person name="Copeland A."/>
            <person name="Barry K.W."/>
            <person name="Cichocki N."/>
            <person name="Veneault-Fourrey C."/>
            <person name="LaButti K."/>
            <person name="Lindquist E.A."/>
            <person name="Lipzen A."/>
            <person name="Lundell T."/>
            <person name="Morin E."/>
            <person name="Murat C."/>
            <person name="Sun H."/>
            <person name="Tunlid A."/>
            <person name="Henrissat B."/>
            <person name="Grigoriev I.V."/>
            <person name="Hibbett D.S."/>
            <person name="Martin F."/>
            <person name="Nordberg H.P."/>
            <person name="Cantor M.N."/>
            <person name="Hua S.X."/>
        </authorList>
    </citation>
    <scope>NUCLEOTIDE SEQUENCE [LARGE SCALE GENOMIC DNA]</scope>
    <source>
        <strain evidence="6 7">Ve08.2h10</strain>
    </source>
</reference>
<dbReference type="GO" id="GO:0008270">
    <property type="term" value="F:zinc ion binding"/>
    <property type="evidence" value="ECO:0007669"/>
    <property type="project" value="UniProtKB-KW"/>
</dbReference>
<keyword evidence="1" id="KW-0479">Metal-binding</keyword>
<accession>A0A0D0CP96</accession>
<organism evidence="6 7">
    <name type="scientific">Paxillus rubicundulus Ve08.2h10</name>
    <dbReference type="NCBI Taxonomy" id="930991"/>
    <lineage>
        <taxon>Eukaryota</taxon>
        <taxon>Fungi</taxon>
        <taxon>Dikarya</taxon>
        <taxon>Basidiomycota</taxon>
        <taxon>Agaricomycotina</taxon>
        <taxon>Agaricomycetes</taxon>
        <taxon>Agaricomycetidae</taxon>
        <taxon>Boletales</taxon>
        <taxon>Paxilineae</taxon>
        <taxon>Paxillaceae</taxon>
        <taxon>Paxillus</taxon>
    </lineage>
</organism>
<dbReference type="Pfam" id="PF00097">
    <property type="entry name" value="zf-C3HC4"/>
    <property type="match status" value="1"/>
</dbReference>
<evidence type="ECO:0000313" key="6">
    <source>
        <dbReference type="EMBL" id="KIK77113.1"/>
    </source>
</evidence>
<feature type="domain" description="RING-type" evidence="5">
    <location>
        <begin position="281"/>
        <end position="322"/>
    </location>
</feature>
<dbReference type="InParanoid" id="A0A0D0CP96"/>
<evidence type="ECO:0000256" key="1">
    <source>
        <dbReference type="ARBA" id="ARBA00022723"/>
    </source>
</evidence>
<dbReference type="OrthoDB" id="1431934at2759"/>
<evidence type="ECO:0000256" key="4">
    <source>
        <dbReference type="PROSITE-ProRule" id="PRU00175"/>
    </source>
</evidence>
<proteinExistence type="predicted"/>
<evidence type="ECO:0000256" key="3">
    <source>
        <dbReference type="ARBA" id="ARBA00022833"/>
    </source>
</evidence>
<dbReference type="SUPFAM" id="SSF57850">
    <property type="entry name" value="RING/U-box"/>
    <property type="match status" value="1"/>
</dbReference>
<dbReference type="PROSITE" id="PS00518">
    <property type="entry name" value="ZF_RING_1"/>
    <property type="match status" value="1"/>
</dbReference>
<dbReference type="HOGENOM" id="CLU_642662_0_0_1"/>
<evidence type="ECO:0000256" key="2">
    <source>
        <dbReference type="ARBA" id="ARBA00022771"/>
    </source>
</evidence>
<reference evidence="7" key="2">
    <citation type="submission" date="2015-01" db="EMBL/GenBank/DDBJ databases">
        <title>Evolutionary Origins and Diversification of the Mycorrhizal Mutualists.</title>
        <authorList>
            <consortium name="DOE Joint Genome Institute"/>
            <consortium name="Mycorrhizal Genomics Consortium"/>
            <person name="Kohler A."/>
            <person name="Kuo A."/>
            <person name="Nagy L.G."/>
            <person name="Floudas D."/>
            <person name="Copeland A."/>
            <person name="Barry K.W."/>
            <person name="Cichocki N."/>
            <person name="Veneault-Fourrey C."/>
            <person name="LaButti K."/>
            <person name="Lindquist E.A."/>
            <person name="Lipzen A."/>
            <person name="Lundell T."/>
            <person name="Morin E."/>
            <person name="Murat C."/>
            <person name="Riley R."/>
            <person name="Ohm R."/>
            <person name="Sun H."/>
            <person name="Tunlid A."/>
            <person name="Henrissat B."/>
            <person name="Grigoriev I.V."/>
            <person name="Hibbett D.S."/>
            <person name="Martin F."/>
        </authorList>
    </citation>
    <scope>NUCLEOTIDE SEQUENCE [LARGE SCALE GENOMIC DNA]</scope>
    <source>
        <strain evidence="7">Ve08.2h10</strain>
    </source>
</reference>
<evidence type="ECO:0000313" key="7">
    <source>
        <dbReference type="Proteomes" id="UP000054538"/>
    </source>
</evidence>
<dbReference type="Proteomes" id="UP000054538">
    <property type="component" value="Unassembled WGS sequence"/>
</dbReference>
<dbReference type="InterPro" id="IPR013083">
    <property type="entry name" value="Znf_RING/FYVE/PHD"/>
</dbReference>
<dbReference type="AlphaFoldDB" id="A0A0D0CP96"/>
<dbReference type="EMBL" id="KN827132">
    <property type="protein sequence ID" value="KIK77113.1"/>
    <property type="molecule type" value="Genomic_DNA"/>
</dbReference>
<sequence length="427" mass="47581">MLIKSLAWLVTTLRERSQLDSEKFDSPVPLGVSGIVSVRAHFSSWDEAHLAYTNLEGKRYGNPQPVWLRFPDPMHSTIIILSEQYTAQKAQWGALLNSTTDRKACMLNVHNVGNIVCIRLAGSAKEAMGAVKVRVENLARGEMIEGWHRSLVFSNNQFFRRVFVEAGAYVRADWRRQSLKVYGAARAADRARDLIKTELERLASLDYTVTLMRHSVGFFVREGIPQLKETLGENNARFVTSSRKITVTGGEEARHALDGLITHSLKGNPALLYTSQGEQTCPICYDNVSSSQQLGCGHVYCVACLRHFLSSALDSDQLPLTCLGDGARCRVPFLFPPSSSSFLLRLSIDYLKLRLIRTCRNTPTSSNAARRQTAHNYIVLSIQDLTRSRFSVPLVPPLSAARVTRMCMKDSPALRAGYTETLQNGTV</sequence>
<keyword evidence="2 4" id="KW-0863">Zinc-finger</keyword>
<dbReference type="STRING" id="930991.A0A0D0CP96"/>
<dbReference type="InterPro" id="IPR018957">
    <property type="entry name" value="Znf_C3HC4_RING-type"/>
</dbReference>